<name>A0ABR7NHE9_9FIRM</name>
<accession>A0ABR7NHE9</accession>
<proteinExistence type="predicted"/>
<dbReference type="InterPro" id="IPR029064">
    <property type="entry name" value="Ribosomal_eL30-like_sf"/>
</dbReference>
<keyword evidence="1" id="KW-0689">Ribosomal protein</keyword>
<dbReference type="GO" id="GO:0005840">
    <property type="term" value="C:ribosome"/>
    <property type="evidence" value="ECO:0007669"/>
    <property type="project" value="UniProtKB-KW"/>
</dbReference>
<evidence type="ECO:0000313" key="2">
    <source>
        <dbReference type="Proteomes" id="UP000658131"/>
    </source>
</evidence>
<sequence length="110" mass="11873">MKGNILGLLGICRKAGKLRLGFDPVAEGLGKDVRLLLFSNDISPKTKERMLQKASESPAASLTLPYSADELLAGLGKRVAVLAVTDRGLADRIKELHTTATENREEDLTL</sequence>
<reference evidence="1 2" key="1">
    <citation type="submission" date="2020-08" db="EMBL/GenBank/DDBJ databases">
        <title>Genome public.</title>
        <authorList>
            <person name="Liu C."/>
            <person name="Sun Q."/>
        </authorList>
    </citation>
    <scope>NUCLEOTIDE SEQUENCE [LARGE SCALE GENOMIC DNA]</scope>
    <source>
        <strain evidence="1 2">BX1</strain>
    </source>
</reference>
<dbReference type="Gene3D" id="3.30.1330.30">
    <property type="match status" value="1"/>
</dbReference>
<keyword evidence="1" id="KW-0687">Ribonucleoprotein</keyword>
<evidence type="ECO:0000313" key="1">
    <source>
        <dbReference type="EMBL" id="MBC8575605.1"/>
    </source>
</evidence>
<dbReference type="EMBL" id="JACRTB010000005">
    <property type="protein sequence ID" value="MBC8575605.1"/>
    <property type="molecule type" value="Genomic_DNA"/>
</dbReference>
<dbReference type="Proteomes" id="UP000658131">
    <property type="component" value="Unassembled WGS sequence"/>
</dbReference>
<dbReference type="SUPFAM" id="SSF55315">
    <property type="entry name" value="L30e-like"/>
    <property type="match status" value="1"/>
</dbReference>
<dbReference type="RefSeq" id="WP_262399230.1">
    <property type="nucleotide sequence ID" value="NZ_JACRTB010000005.1"/>
</dbReference>
<organism evidence="1 2">
    <name type="scientific">Yanshouia hominis</name>
    <dbReference type="NCBI Taxonomy" id="2763673"/>
    <lineage>
        <taxon>Bacteria</taxon>
        <taxon>Bacillati</taxon>
        <taxon>Bacillota</taxon>
        <taxon>Clostridia</taxon>
        <taxon>Eubacteriales</taxon>
        <taxon>Oscillospiraceae</taxon>
        <taxon>Yanshouia</taxon>
    </lineage>
</organism>
<gene>
    <name evidence="1" type="ORF">H8717_04160</name>
</gene>
<protein>
    <submittedName>
        <fullName evidence="1">50S ribosomal protein L7ae</fullName>
    </submittedName>
</protein>
<keyword evidence="2" id="KW-1185">Reference proteome</keyword>
<comment type="caution">
    <text evidence="1">The sequence shown here is derived from an EMBL/GenBank/DDBJ whole genome shotgun (WGS) entry which is preliminary data.</text>
</comment>